<reference evidence="1" key="1">
    <citation type="submission" date="2018-02" db="EMBL/GenBank/DDBJ databases">
        <title>Rhizophora mucronata_Transcriptome.</title>
        <authorList>
            <person name="Meera S.P."/>
            <person name="Sreeshan A."/>
            <person name="Augustine A."/>
        </authorList>
    </citation>
    <scope>NUCLEOTIDE SEQUENCE</scope>
    <source>
        <tissue evidence="1">Leaf</tissue>
    </source>
</reference>
<dbReference type="AlphaFoldDB" id="A0A2P2N4C2"/>
<organism evidence="1">
    <name type="scientific">Rhizophora mucronata</name>
    <name type="common">Asiatic mangrove</name>
    <dbReference type="NCBI Taxonomy" id="61149"/>
    <lineage>
        <taxon>Eukaryota</taxon>
        <taxon>Viridiplantae</taxon>
        <taxon>Streptophyta</taxon>
        <taxon>Embryophyta</taxon>
        <taxon>Tracheophyta</taxon>
        <taxon>Spermatophyta</taxon>
        <taxon>Magnoliopsida</taxon>
        <taxon>eudicotyledons</taxon>
        <taxon>Gunneridae</taxon>
        <taxon>Pentapetalae</taxon>
        <taxon>rosids</taxon>
        <taxon>fabids</taxon>
        <taxon>Malpighiales</taxon>
        <taxon>Rhizophoraceae</taxon>
        <taxon>Rhizophora</taxon>
    </lineage>
</organism>
<proteinExistence type="predicted"/>
<accession>A0A2P2N4C2</accession>
<dbReference type="EMBL" id="GGEC01056835">
    <property type="protein sequence ID" value="MBX37319.1"/>
    <property type="molecule type" value="Transcribed_RNA"/>
</dbReference>
<evidence type="ECO:0000313" key="1">
    <source>
        <dbReference type="EMBL" id="MBX37319.1"/>
    </source>
</evidence>
<protein>
    <submittedName>
        <fullName evidence="1">Uncharacterized protein</fullName>
    </submittedName>
</protein>
<name>A0A2P2N4C2_RHIMU</name>
<sequence>MCRSELDYRTAETLVPVWIPRKWGKYKKKKKNFLIFKGSDMPIFGC</sequence>